<dbReference type="Gene3D" id="1.10.2000.10">
    <property type="entry name" value="Frizzled cysteine-rich domain"/>
    <property type="match status" value="2"/>
</dbReference>
<dbReference type="Pfam" id="PF00089">
    <property type="entry name" value="Trypsin"/>
    <property type="match status" value="1"/>
</dbReference>
<feature type="disulfide bond" evidence="11">
    <location>
        <begin position="611"/>
        <end position="629"/>
    </location>
</feature>
<comment type="subcellular location">
    <subcellularLocation>
        <location evidence="1">Cell membrane</location>
        <topology evidence="1">Single-pass type II membrane protein</topology>
    </subcellularLocation>
    <subcellularLocation>
        <location evidence="2">Secreted</location>
    </subcellularLocation>
</comment>
<evidence type="ECO:0000256" key="8">
    <source>
        <dbReference type="ARBA" id="ARBA00023157"/>
    </source>
</evidence>
<dbReference type="SUPFAM" id="SSF63501">
    <property type="entry name" value="Frizzled cysteine-rich domain"/>
    <property type="match status" value="2"/>
</dbReference>
<feature type="disulfide bond" evidence="10">
    <location>
        <begin position="747"/>
        <end position="771"/>
    </location>
</feature>
<protein>
    <submittedName>
        <fullName evidence="17">Atrial natriuretic peptide-converting enzyme-like</fullName>
    </submittedName>
</protein>
<evidence type="ECO:0000259" key="15">
    <source>
        <dbReference type="PROSITE" id="PS50240"/>
    </source>
</evidence>
<feature type="disulfide bond" evidence="11">
    <location>
        <begin position="623"/>
        <end position="638"/>
    </location>
</feature>
<dbReference type="InterPro" id="IPR036790">
    <property type="entry name" value="Frizzled_dom_sf"/>
</dbReference>
<evidence type="ECO:0000256" key="9">
    <source>
        <dbReference type="ARBA" id="ARBA00023180"/>
    </source>
</evidence>
<dbReference type="KEGG" id="pmrn:116943681"/>
<feature type="disulfide bond" evidence="10">
    <location>
        <begin position="716"/>
        <end position="754"/>
    </location>
</feature>
<dbReference type="PROSITE" id="PS50038">
    <property type="entry name" value="FZ"/>
    <property type="match status" value="2"/>
</dbReference>
<keyword evidence="9" id="KW-0325">Glycoprotein</keyword>
<dbReference type="CDD" id="cd00112">
    <property type="entry name" value="LDLa"/>
    <property type="match status" value="8"/>
</dbReference>
<evidence type="ECO:0000256" key="5">
    <source>
        <dbReference type="ARBA" id="ARBA00022801"/>
    </source>
</evidence>
<feature type="disulfide bond" evidence="11">
    <location>
        <begin position="549"/>
        <end position="564"/>
    </location>
</feature>
<dbReference type="SUPFAM" id="SSF50494">
    <property type="entry name" value="Trypsin-like serine proteases"/>
    <property type="match status" value="1"/>
</dbReference>
<evidence type="ECO:0000256" key="3">
    <source>
        <dbReference type="ARBA" id="ARBA00022525"/>
    </source>
</evidence>
<feature type="compositionally biased region" description="Acidic residues" evidence="12">
    <location>
        <begin position="78"/>
        <end position="92"/>
    </location>
</feature>
<keyword evidence="16" id="KW-1185">Reference proteome</keyword>
<dbReference type="PROSITE" id="PS50068">
    <property type="entry name" value="LDLRA_2"/>
    <property type="match status" value="8"/>
</dbReference>
<evidence type="ECO:0000313" key="16">
    <source>
        <dbReference type="Proteomes" id="UP001318040"/>
    </source>
</evidence>
<feature type="disulfide bond" evidence="10">
    <location>
        <begin position="432"/>
        <end position="456"/>
    </location>
</feature>
<feature type="disulfide bond" evidence="11">
    <location>
        <begin position="853"/>
        <end position="868"/>
    </location>
</feature>
<dbReference type="InterPro" id="IPR002172">
    <property type="entry name" value="LDrepeatLR_classA_rpt"/>
</dbReference>
<evidence type="ECO:0000256" key="12">
    <source>
        <dbReference type="SAM" id="MobiDB-lite"/>
    </source>
</evidence>
<evidence type="ECO:0000259" key="14">
    <source>
        <dbReference type="PROSITE" id="PS50038"/>
    </source>
</evidence>
<keyword evidence="13" id="KW-1133">Transmembrane helix</keyword>
<feature type="domain" description="Peptidase S1" evidence="15">
    <location>
        <begin position="1029"/>
        <end position="1263"/>
    </location>
</feature>
<dbReference type="InterPro" id="IPR043504">
    <property type="entry name" value="Peptidase_S1_PA_chymotrypsin"/>
</dbReference>
<dbReference type="InterPro" id="IPR020067">
    <property type="entry name" value="Frizzled_dom"/>
</dbReference>
<dbReference type="SMART" id="SM00020">
    <property type="entry name" value="Tryp_SPc"/>
    <property type="match status" value="1"/>
</dbReference>
<dbReference type="Gene3D" id="2.40.10.10">
    <property type="entry name" value="Trypsin-like serine proteases"/>
    <property type="match status" value="1"/>
</dbReference>
<dbReference type="InterPro" id="IPR009003">
    <property type="entry name" value="Peptidase_S1_PA"/>
</dbReference>
<dbReference type="PRINTS" id="PR00261">
    <property type="entry name" value="LDLRECEPTOR"/>
</dbReference>
<dbReference type="Proteomes" id="UP001318040">
    <property type="component" value="Chromosome 18"/>
</dbReference>
<evidence type="ECO:0000256" key="7">
    <source>
        <dbReference type="ARBA" id="ARBA00022968"/>
    </source>
</evidence>
<dbReference type="Pfam" id="PF01392">
    <property type="entry name" value="Fz"/>
    <property type="match status" value="2"/>
</dbReference>
<evidence type="ECO:0000256" key="4">
    <source>
        <dbReference type="ARBA" id="ARBA00022670"/>
    </source>
</evidence>
<evidence type="ECO:0000313" key="17">
    <source>
        <dbReference type="RefSeq" id="XP_032812638.1"/>
    </source>
</evidence>
<dbReference type="FunFam" id="2.40.10.10:FF:000015">
    <property type="entry name" value="Atrial natriuretic peptide-converting enzyme"/>
    <property type="match status" value="1"/>
</dbReference>
<evidence type="ECO:0000256" key="6">
    <source>
        <dbReference type="ARBA" id="ARBA00022825"/>
    </source>
</evidence>
<feature type="domain" description="FZ" evidence="14">
    <location>
        <begin position="664"/>
        <end position="786"/>
    </location>
</feature>
<keyword evidence="5" id="KW-0378">Hydrolase</keyword>
<dbReference type="SUPFAM" id="SSF57424">
    <property type="entry name" value="LDL receptor-like module"/>
    <property type="match status" value="7"/>
</dbReference>
<feature type="domain" description="FZ" evidence="14">
    <location>
        <begin position="356"/>
        <end position="482"/>
    </location>
</feature>
<dbReference type="Pfam" id="PF00057">
    <property type="entry name" value="Ldl_recept_a"/>
    <property type="match status" value="6"/>
</dbReference>
<dbReference type="Gene3D" id="4.10.400.10">
    <property type="entry name" value="Low-density Lipoprotein Receptor"/>
    <property type="match status" value="7"/>
</dbReference>
<feature type="disulfide bond" evidence="11">
    <location>
        <begin position="501"/>
        <end position="519"/>
    </location>
</feature>
<evidence type="ECO:0000256" key="10">
    <source>
        <dbReference type="PROSITE-ProRule" id="PRU00090"/>
    </source>
</evidence>
<gene>
    <name evidence="17" type="primary">LOC116943681</name>
</gene>
<dbReference type="Pfam" id="PF15494">
    <property type="entry name" value="SRCR_2"/>
    <property type="match status" value="1"/>
</dbReference>
<dbReference type="PROSITE" id="PS00135">
    <property type="entry name" value="TRYPSIN_SER"/>
    <property type="match status" value="1"/>
</dbReference>
<dbReference type="AlphaFoldDB" id="A0AAJ7T7A7"/>
<feature type="disulfide bond" evidence="11">
    <location>
        <begin position="574"/>
        <end position="592"/>
    </location>
</feature>
<keyword evidence="4" id="KW-0645">Protease</keyword>
<feature type="disulfide bond" evidence="11">
    <location>
        <begin position="513"/>
        <end position="528"/>
    </location>
</feature>
<dbReference type="PROSITE" id="PS50240">
    <property type="entry name" value="TRYPSIN_DOM"/>
    <property type="match status" value="1"/>
</dbReference>
<proteinExistence type="predicted"/>
<organism evidence="16 17">
    <name type="scientific">Petromyzon marinus</name>
    <name type="common">Sea lamprey</name>
    <dbReference type="NCBI Taxonomy" id="7757"/>
    <lineage>
        <taxon>Eukaryota</taxon>
        <taxon>Metazoa</taxon>
        <taxon>Chordata</taxon>
        <taxon>Craniata</taxon>
        <taxon>Vertebrata</taxon>
        <taxon>Cyclostomata</taxon>
        <taxon>Hyperoartia</taxon>
        <taxon>Petromyzontiformes</taxon>
        <taxon>Petromyzontidae</taxon>
        <taxon>Petromyzon</taxon>
    </lineage>
</organism>
<dbReference type="InterPro" id="IPR001254">
    <property type="entry name" value="Trypsin_dom"/>
</dbReference>
<dbReference type="PANTHER" id="PTHR24252">
    <property type="entry name" value="ACROSIN-RELATED"/>
    <property type="match status" value="1"/>
</dbReference>
<evidence type="ECO:0000256" key="13">
    <source>
        <dbReference type="SAM" id="Phobius"/>
    </source>
</evidence>
<dbReference type="InterPro" id="IPR033116">
    <property type="entry name" value="TRYPSIN_SER"/>
</dbReference>
<dbReference type="SUPFAM" id="SSF56487">
    <property type="entry name" value="SRCR-like"/>
    <property type="match status" value="1"/>
</dbReference>
<dbReference type="GO" id="GO:0005576">
    <property type="term" value="C:extracellular region"/>
    <property type="evidence" value="ECO:0007669"/>
    <property type="project" value="UniProtKB-SubCell"/>
</dbReference>
<feature type="disulfide bond" evidence="11">
    <location>
        <begin position="530"/>
        <end position="542"/>
    </location>
</feature>
<feature type="disulfide bond" evidence="11">
    <location>
        <begin position="537"/>
        <end position="555"/>
    </location>
</feature>
<feature type="transmembrane region" description="Helical" evidence="13">
    <location>
        <begin position="20"/>
        <end position="41"/>
    </location>
</feature>
<sequence>MDDQEEQGDSVKRRHLVSSLGIFFTCLTCMLLLLFATTGLLDEDFLKYGFSITSANGDTEQGQDSWIAPPLNGGLETQDNESDWSGEGESGLEDGRADDGVDFHSGDGLNLPIVPNRTSDTFLMSRETAIATLHSTGDSELSLAQNADVDGSGSSQETYSGEMSDVLFEGSNEIHAPYSDELFGYSGEIDLSDYVLSETQFGDDDSYHMRQNLGDAHDETEDIPDGETQEIRDFDSITRQNVAVPFVPDFMNRKKSHVVETEGSSHVNDVSGLNEIFDSSTSMPVKHFPPLLDARNRESTPAMNPWPQTLEALDEDVDHVRPSVAPTSTNAWTTAFPSIPEIIASLLTEKPFFIKSYQVVCTPITSSECGMLPYAETIMAALPPVDLRLLITFFQDLQQLGCYRHMLSFGCAVVHPQCLPQSLPVLPCMSYCDAARSSCEGAFTQVGLGWPEFLSCYHFHNDSSVAGAADGAADEHNACLAAPQEASEEVGPCLAQGGFWCSSRLCISKKLVCNGYNDCGDWSDEKLCSCGAGEFRCGTGRCVALSQRCDGFNDCGDLSDEAACHCDNAVWFRCGDGVCVSRAWVCDGDADCSDRSDELNCTCKSHGMQECDGGLCIPPSYLCDGERDCEDGRDEEGCGPESPCTHESRLCDGIPDCPDMRDELDCNLCEPITLEWCLNQPYNATGFPNALGHGTQASAAASWEAELLQALTHTACHPHMTFLSCALLLPKCKPNSSHKILPCRSLCEEVRGSCERHLLNVGLSWPPEAECGRLSQWGPPDACLLPDASNADARCSPLLHFRCASGRCVSAARRCDSRSDCDDASDEQDCECAQRGMWECLSDKSCINLDMHCDGFPDCRDEEDEKFCSQCEVEEMACLNHQCVPQRAWCDGERHCADGSDEWDCVGISDHNAEVTPGPRSELLVHRHAQSRLVCSDGWGAALSHLACAQMGFWGEADTRFLQRAVRKKFLPPLHLTPGWHQTNTSTVQAALAEGVPCDSESVVSVICHRNDCGRRSSSPPPRRISKRILGGRVSREGRWPWQGSLRTALRPHSCGCTLIHRRWALTGAHCFTRQDDPEAWTAVFGVNNLGHLSAFRQERKVRRIIRHERFSARTLDYDVALVELREEVWENPHVQPACLPHRGVGVPDDTYCVITGWGVTSAKVVPSKLQEGEVRIISPSTCQGFFPLRPLTPRMLCAGYEAGSVDSCMGDSGGPLVCEETDRRWTLYGLTSWGSVCSSKSVGPGVYTNVTQLLGWIERHIFLHTFF</sequence>
<feature type="disulfide bond" evidence="11">
    <location>
        <begin position="871"/>
        <end position="883"/>
    </location>
</feature>
<dbReference type="PROSITE" id="PS01209">
    <property type="entry name" value="LDLRA_1"/>
    <property type="match status" value="4"/>
</dbReference>
<dbReference type="PANTHER" id="PTHR24252:SF11">
    <property type="entry name" value="ATRIAL NATRIURETIC PEPTIDE-CONVERTING ENZYME ISOFORM X1"/>
    <property type="match status" value="1"/>
</dbReference>
<evidence type="ECO:0000256" key="11">
    <source>
        <dbReference type="PROSITE-ProRule" id="PRU00124"/>
    </source>
</evidence>
<keyword evidence="6" id="KW-0720">Serine protease</keyword>
<dbReference type="SMART" id="SM00063">
    <property type="entry name" value="FRI"/>
    <property type="match status" value="2"/>
</dbReference>
<feature type="disulfide bond" evidence="11">
    <location>
        <begin position="651"/>
        <end position="666"/>
    </location>
</feature>
<dbReference type="CTD" id="10699"/>
<feature type="disulfide bond" evidence="11">
    <location>
        <begin position="890"/>
        <end position="905"/>
    </location>
</feature>
<dbReference type="GO" id="GO:0004252">
    <property type="term" value="F:serine-type endopeptidase activity"/>
    <property type="evidence" value="ECO:0007669"/>
    <property type="project" value="InterPro"/>
</dbReference>
<feature type="disulfide bond" evidence="11">
    <location>
        <begin position="803"/>
        <end position="821"/>
    </location>
</feature>
<comment type="caution">
    <text evidence="11">Lacks conserved residue(s) required for the propagation of feature annotation.</text>
</comment>
<dbReference type="GO" id="GO:0006508">
    <property type="term" value="P:proteolysis"/>
    <property type="evidence" value="ECO:0007669"/>
    <property type="project" value="UniProtKB-KW"/>
</dbReference>
<feature type="disulfide bond" evidence="11">
    <location>
        <begin position="815"/>
        <end position="830"/>
    </location>
</feature>
<dbReference type="GO" id="GO:0005886">
    <property type="term" value="C:plasma membrane"/>
    <property type="evidence" value="ECO:0007669"/>
    <property type="project" value="UniProtKB-SubCell"/>
</dbReference>
<dbReference type="SMART" id="SM00192">
    <property type="entry name" value="LDLa"/>
    <property type="match status" value="8"/>
</dbReference>
<keyword evidence="7" id="KW-0735">Signal-anchor</keyword>
<dbReference type="InterPro" id="IPR023415">
    <property type="entry name" value="LDLR_class-A_CS"/>
</dbReference>
<feature type="region of interest" description="Disordered" evidence="12">
    <location>
        <begin position="58"/>
        <end position="101"/>
    </location>
</feature>
<keyword evidence="3" id="KW-0964">Secreted</keyword>
<evidence type="ECO:0000256" key="1">
    <source>
        <dbReference type="ARBA" id="ARBA00004401"/>
    </source>
</evidence>
<reference evidence="17" key="1">
    <citation type="submission" date="2025-08" db="UniProtKB">
        <authorList>
            <consortium name="RefSeq"/>
        </authorList>
    </citation>
    <scope>IDENTIFICATION</scope>
    <source>
        <tissue evidence="17">Sperm</tissue>
    </source>
</reference>
<name>A0AAJ7T7A7_PETMA</name>
<feature type="disulfide bond" evidence="11">
    <location>
        <begin position="878"/>
        <end position="896"/>
    </location>
</feature>
<dbReference type="InterPro" id="IPR001190">
    <property type="entry name" value="SRCR"/>
</dbReference>
<dbReference type="RefSeq" id="XP_032812638.1">
    <property type="nucleotide sequence ID" value="XM_032956747.1"/>
</dbReference>
<dbReference type="FunFam" id="4.10.400.10:FF:000065">
    <property type="entry name" value="Transmembrane protease serine 7"/>
    <property type="match status" value="1"/>
</dbReference>
<dbReference type="CDD" id="cd00190">
    <property type="entry name" value="Tryp_SPc"/>
    <property type="match status" value="1"/>
</dbReference>
<keyword evidence="13" id="KW-0472">Membrane</keyword>
<keyword evidence="8 11" id="KW-1015">Disulfide bond</keyword>
<dbReference type="InterPro" id="IPR036772">
    <property type="entry name" value="SRCR-like_dom_sf"/>
</dbReference>
<keyword evidence="13" id="KW-0812">Transmembrane</keyword>
<accession>A0AAJ7T7A7</accession>
<dbReference type="InterPro" id="IPR036055">
    <property type="entry name" value="LDL_receptor-like_sf"/>
</dbReference>
<feature type="disulfide bond" evidence="11">
    <location>
        <begin position="586"/>
        <end position="601"/>
    </location>
</feature>
<evidence type="ECO:0000256" key="2">
    <source>
        <dbReference type="ARBA" id="ARBA00004613"/>
    </source>
</evidence>